<dbReference type="PANTHER" id="PTHR34573">
    <property type="entry name" value="VKC DOMAIN-CONTAINING PROTEIN"/>
    <property type="match status" value="1"/>
</dbReference>
<comment type="caution">
    <text evidence="1">The sequence shown here is derived from an EMBL/GenBank/DDBJ whole genome shotgun (WGS) entry which is preliminary data.</text>
</comment>
<dbReference type="InterPro" id="IPR036249">
    <property type="entry name" value="Thioredoxin-like_sf"/>
</dbReference>
<name>A0ABS5Y2S5_9CYAN</name>
<dbReference type="PROSITE" id="PS51354">
    <property type="entry name" value="GLUTAREDOXIN_2"/>
    <property type="match status" value="1"/>
</dbReference>
<keyword evidence="2" id="KW-1185">Reference proteome</keyword>
<sequence length="142" mass="15205">MVARRTLIGVGLGAIAFAGCQNPTIGQFFGPSYEAQLAEHLATTGAKMYGAYWCPHCARQKQIFSHAAGVLPYVECDSRGPNPQVELCNTVGINAYPTWQINGEFYLGAQPLATLAELSGFQLPYGAENSNDGTWGTFSPAQ</sequence>
<gene>
    <name evidence="1" type="ORF">IXB28_07780</name>
</gene>
<evidence type="ECO:0000313" key="2">
    <source>
        <dbReference type="Proteomes" id="UP001196661"/>
    </source>
</evidence>
<organism evidence="1 2">
    <name type="scientific">Leptothoe kymatousa TAU-MAC 1615</name>
    <dbReference type="NCBI Taxonomy" id="2364775"/>
    <lineage>
        <taxon>Bacteria</taxon>
        <taxon>Bacillati</taxon>
        <taxon>Cyanobacteriota</taxon>
        <taxon>Cyanophyceae</taxon>
        <taxon>Nodosilineales</taxon>
        <taxon>Cymatolegaceae</taxon>
        <taxon>Leptothoe</taxon>
        <taxon>Leptothoe kymatousa</taxon>
    </lineage>
</organism>
<reference evidence="1 2" key="1">
    <citation type="journal article" date="2021" name="Mar. Drugs">
        <title>Genome Reduction and Secondary Metabolism of the Marine Sponge-Associated Cyanobacterium Leptothoe.</title>
        <authorList>
            <person name="Konstantinou D."/>
            <person name="Popin R.V."/>
            <person name="Fewer D.P."/>
            <person name="Sivonen K."/>
            <person name="Gkelis S."/>
        </authorList>
    </citation>
    <scope>NUCLEOTIDE SEQUENCE [LARGE SCALE GENOMIC DNA]</scope>
    <source>
        <strain evidence="1 2">TAU-MAC 1615</strain>
    </source>
</reference>
<protein>
    <recommendedName>
        <fullName evidence="3">Thioredoxin domain-containing protein</fullName>
    </recommendedName>
</protein>
<evidence type="ECO:0008006" key="3">
    <source>
        <dbReference type="Google" id="ProtNLM"/>
    </source>
</evidence>
<dbReference type="SUPFAM" id="SSF52833">
    <property type="entry name" value="Thioredoxin-like"/>
    <property type="match status" value="1"/>
</dbReference>
<accession>A0ABS5Y2S5</accession>
<proteinExistence type="predicted"/>
<dbReference type="PANTHER" id="PTHR34573:SF1">
    <property type="entry name" value="VITAMIN K EPOXIDE REDUCTASE DOMAIN-CONTAINING PROTEIN"/>
    <property type="match status" value="1"/>
</dbReference>
<dbReference type="PROSITE" id="PS51257">
    <property type="entry name" value="PROKAR_LIPOPROTEIN"/>
    <property type="match status" value="1"/>
</dbReference>
<dbReference type="RefSeq" id="WP_215618002.1">
    <property type="nucleotide sequence ID" value="NZ_JADOER010000005.1"/>
</dbReference>
<dbReference type="Gene3D" id="3.40.30.10">
    <property type="entry name" value="Glutaredoxin"/>
    <property type="match status" value="1"/>
</dbReference>
<evidence type="ECO:0000313" key="1">
    <source>
        <dbReference type="EMBL" id="MBT9312101.1"/>
    </source>
</evidence>
<dbReference type="EMBL" id="JADOER010000005">
    <property type="protein sequence ID" value="MBT9312101.1"/>
    <property type="molecule type" value="Genomic_DNA"/>
</dbReference>
<dbReference type="Proteomes" id="UP001196661">
    <property type="component" value="Unassembled WGS sequence"/>
</dbReference>